<dbReference type="InterPro" id="IPR019775">
    <property type="entry name" value="WD40_repeat_CS"/>
</dbReference>
<dbReference type="Proteomes" id="UP000261660">
    <property type="component" value="Unplaced"/>
</dbReference>
<dbReference type="PROSITE" id="PS50082">
    <property type="entry name" value="WD_REPEATS_2"/>
    <property type="match status" value="1"/>
</dbReference>
<dbReference type="GO" id="GO:0106004">
    <property type="term" value="P:tRNA (guanine-N7)-methylation"/>
    <property type="evidence" value="ECO:0007669"/>
    <property type="project" value="UniProtKB-UniRule"/>
</dbReference>
<dbReference type="STRING" id="56723.ENSLBEP00000028520"/>
<proteinExistence type="inferred from homology"/>
<evidence type="ECO:0000256" key="6">
    <source>
        <dbReference type="HAMAP-Rule" id="MF_03056"/>
    </source>
</evidence>
<dbReference type="GO" id="GO:0005634">
    <property type="term" value="C:nucleus"/>
    <property type="evidence" value="ECO:0007669"/>
    <property type="project" value="UniProtKB-SubCell"/>
</dbReference>
<dbReference type="InterPro" id="IPR015943">
    <property type="entry name" value="WD40/YVTN_repeat-like_dom_sf"/>
</dbReference>
<dbReference type="HAMAP" id="MF_03056">
    <property type="entry name" value="TRM82"/>
    <property type="match status" value="1"/>
</dbReference>
<dbReference type="Ensembl" id="ENSLBET00000029861.1">
    <property type="protein sequence ID" value="ENSLBEP00000028520.1"/>
    <property type="gene ID" value="ENSLBEG00000021605.1"/>
</dbReference>
<evidence type="ECO:0000256" key="7">
    <source>
        <dbReference type="PROSITE-ProRule" id="PRU00221"/>
    </source>
</evidence>
<reference evidence="9" key="1">
    <citation type="submission" date="2025-08" db="UniProtKB">
        <authorList>
            <consortium name="Ensembl"/>
        </authorList>
    </citation>
    <scope>IDENTIFICATION</scope>
</reference>
<dbReference type="PANTHER" id="PTHR16288:SF0">
    <property type="entry name" value="TRNA (GUANINE-N(7)-)-METHYLTRANSFERASE NON-CATALYTIC SUBUNIT WDR4"/>
    <property type="match status" value="1"/>
</dbReference>
<dbReference type="PANTHER" id="PTHR16288">
    <property type="entry name" value="WD40 REPEAT PROTEIN 4"/>
    <property type="match status" value="1"/>
</dbReference>
<feature type="region of interest" description="Disordered" evidence="8">
    <location>
        <begin position="378"/>
        <end position="417"/>
    </location>
</feature>
<evidence type="ECO:0000313" key="10">
    <source>
        <dbReference type="Proteomes" id="UP000261660"/>
    </source>
</evidence>
<evidence type="ECO:0000313" key="9">
    <source>
        <dbReference type="Ensembl" id="ENSLBEP00000028520.1"/>
    </source>
</evidence>
<dbReference type="UniPathway" id="UPA00989"/>
<sequence>MSAVGFCGEWFLFTCDTKLVAVNTKQDREPFVFDCSAAEKRPKNTKEDTSSDAGASEETGSDKVLAFAVSPSGKLVALTDDNKRLVLFRCEPSWQCVSVRWVVRRCTALLFSQTEDELLAGDKSGDVYSFSVTEPQREGELKMGHLSMLLAVTVSPDNKFLITADRDEKIRVSHLRSPYNIQSFCLGHQQFVSCLLVPAGHPHWLLSGSGDGTLKLWEFESGRKLQSCDLSELEETPPPDADKQKKPTVCRISSSPDAQHVAVLCDRVSTLQFFSLKKDSEQKIVPHSRLPLPHCSTDMTFDPEGRLWVLMDSRETPLQIYTRTQDCWESAAESAELHRATAALQPHRETLHAAMKSSSRYENLYKVTFDNVTAYQQKKQQRLKEQQLKRTAAQNTNGNKKKKKREKETTEAVTQSS</sequence>
<dbReference type="InterPro" id="IPR036322">
    <property type="entry name" value="WD40_repeat_dom_sf"/>
</dbReference>
<dbReference type="InterPro" id="IPR001680">
    <property type="entry name" value="WD40_rpt"/>
</dbReference>
<dbReference type="SMART" id="SM00320">
    <property type="entry name" value="WD40"/>
    <property type="match status" value="4"/>
</dbReference>
<evidence type="ECO:0000256" key="8">
    <source>
        <dbReference type="SAM" id="MobiDB-lite"/>
    </source>
</evidence>
<comment type="similarity">
    <text evidence="6">Belongs to the WD repeat TRM82 family.</text>
</comment>
<protein>
    <submittedName>
        <fullName evidence="9">WD repeat domain 4</fullName>
    </submittedName>
</protein>
<dbReference type="AlphaFoldDB" id="A0A3Q3N3W8"/>
<keyword evidence="2 6" id="KW-0853">WD repeat</keyword>
<keyword evidence="5 6" id="KW-0539">Nucleus</keyword>
<evidence type="ECO:0000256" key="5">
    <source>
        <dbReference type="ARBA" id="ARBA00023242"/>
    </source>
</evidence>
<keyword evidence="4 6" id="KW-0677">Repeat</keyword>
<dbReference type="SUPFAM" id="SSF50978">
    <property type="entry name" value="WD40 repeat-like"/>
    <property type="match status" value="1"/>
</dbReference>
<comment type="subcellular location">
    <subcellularLocation>
        <location evidence="1 6">Nucleus</location>
    </subcellularLocation>
</comment>
<keyword evidence="3 6" id="KW-0819">tRNA processing</keyword>
<dbReference type="InParanoid" id="A0A3Q3N3W8"/>
<keyword evidence="10" id="KW-1185">Reference proteome</keyword>
<dbReference type="GO" id="GO:0005829">
    <property type="term" value="C:cytosol"/>
    <property type="evidence" value="ECO:0007669"/>
    <property type="project" value="TreeGrafter"/>
</dbReference>
<name>A0A3Q3N3W8_9LABR</name>
<dbReference type="GeneTree" id="ENSGT00390000012174"/>
<dbReference type="FunCoup" id="A0A3Q3N3W8">
    <property type="interactions" value="943"/>
</dbReference>
<accession>A0A3Q3N3W8</accession>
<reference evidence="9" key="2">
    <citation type="submission" date="2025-09" db="UniProtKB">
        <authorList>
            <consortium name="Ensembl"/>
        </authorList>
    </citation>
    <scope>IDENTIFICATION</scope>
</reference>
<evidence type="ECO:0000256" key="1">
    <source>
        <dbReference type="ARBA" id="ARBA00004123"/>
    </source>
</evidence>
<dbReference type="OrthoDB" id="371245at2759"/>
<comment type="pathway">
    <text evidence="6">tRNA modification; N(7)-methylguanine-tRNA biosynthesis.</text>
</comment>
<dbReference type="Gene3D" id="2.130.10.10">
    <property type="entry name" value="YVTN repeat-like/Quinoprotein amine dehydrogenase"/>
    <property type="match status" value="1"/>
</dbReference>
<dbReference type="Pfam" id="PF00400">
    <property type="entry name" value="WD40"/>
    <property type="match status" value="2"/>
</dbReference>
<evidence type="ECO:0000256" key="3">
    <source>
        <dbReference type="ARBA" id="ARBA00022694"/>
    </source>
</evidence>
<organism evidence="9 10">
    <name type="scientific">Labrus bergylta</name>
    <name type="common">ballan wrasse</name>
    <dbReference type="NCBI Taxonomy" id="56723"/>
    <lineage>
        <taxon>Eukaryota</taxon>
        <taxon>Metazoa</taxon>
        <taxon>Chordata</taxon>
        <taxon>Craniata</taxon>
        <taxon>Vertebrata</taxon>
        <taxon>Euteleostomi</taxon>
        <taxon>Actinopterygii</taxon>
        <taxon>Neopterygii</taxon>
        <taxon>Teleostei</taxon>
        <taxon>Neoteleostei</taxon>
        <taxon>Acanthomorphata</taxon>
        <taxon>Eupercaria</taxon>
        <taxon>Labriformes</taxon>
        <taxon>Labridae</taxon>
        <taxon>Labrus</taxon>
    </lineage>
</organism>
<comment type="function">
    <text evidence="6">Required for the formation of N(7)-methylguanine at position 46 (m7G46) in tRNA. In the complex, it is required to stabilize and induce conformational changes of the catalytic subunit.</text>
</comment>
<evidence type="ECO:0000256" key="4">
    <source>
        <dbReference type="ARBA" id="ARBA00022737"/>
    </source>
</evidence>
<dbReference type="GO" id="GO:0043527">
    <property type="term" value="C:tRNA methyltransferase complex"/>
    <property type="evidence" value="ECO:0007669"/>
    <property type="project" value="TreeGrafter"/>
</dbReference>
<feature type="repeat" description="WD" evidence="7">
    <location>
        <begin position="185"/>
        <end position="227"/>
    </location>
</feature>
<dbReference type="PROSITE" id="PS00678">
    <property type="entry name" value="WD_REPEATS_1"/>
    <property type="match status" value="1"/>
</dbReference>
<evidence type="ECO:0000256" key="2">
    <source>
        <dbReference type="ARBA" id="ARBA00022574"/>
    </source>
</evidence>
<dbReference type="InterPro" id="IPR028884">
    <property type="entry name" value="Trm82"/>
</dbReference>